<evidence type="ECO:0000313" key="2">
    <source>
        <dbReference type="Proteomes" id="UP000069850"/>
    </source>
</evidence>
<dbReference type="AlphaFoldDB" id="A0A110BKA9"/>
<dbReference type="GO" id="GO:0009036">
    <property type="term" value="F:type II site-specific deoxyribonuclease activity"/>
    <property type="evidence" value="ECO:0007669"/>
    <property type="project" value="InterPro"/>
</dbReference>
<dbReference type="GO" id="GO:0000287">
    <property type="term" value="F:magnesium ion binding"/>
    <property type="evidence" value="ECO:0007669"/>
    <property type="project" value="InterPro"/>
</dbReference>
<dbReference type="InterPro" id="IPR015278">
    <property type="entry name" value="BglII-like"/>
</dbReference>
<proteinExistence type="predicted"/>
<dbReference type="Pfam" id="PF09195">
    <property type="entry name" value="Endonuc-BglII"/>
    <property type="match status" value="1"/>
</dbReference>
<dbReference type="InterPro" id="IPR011335">
    <property type="entry name" value="Restrct_endonuc-II-like"/>
</dbReference>
<sequence length="181" mass="20688">MDHITEYFFCSPELLQNVEELQEIYSLIEAVAWQEEFSIVVDGQKYKHQSGYNKAFSQQFAQRGWISQPKLCENPRLIGDFQKNNVFVEIQFGNSATIYRDYYKFHYGLTHGLLALAVLVVPADSKVFFPTRYASVSNMADFYLAARCFRLLPIPVPIVLIGLLPGSEGSAPDRKYNAKTE</sequence>
<dbReference type="InterPro" id="IPR011338">
    <property type="entry name" value="BamHI/BglII/BstY"/>
</dbReference>
<dbReference type="KEGG" id="mema:MMAB1_3230"/>
<dbReference type="Gene3D" id="3.40.91.20">
    <property type="match status" value="1"/>
</dbReference>
<dbReference type="Proteomes" id="UP000069850">
    <property type="component" value="Chromosome 1"/>
</dbReference>
<evidence type="ECO:0000313" key="1">
    <source>
        <dbReference type="EMBL" id="CVK34443.1"/>
    </source>
</evidence>
<reference evidence="1 2" key="1">
    <citation type="submission" date="2016-01" db="EMBL/GenBank/DDBJ databases">
        <authorList>
            <person name="Manzoor S."/>
        </authorList>
    </citation>
    <scope>NUCLEOTIDE SEQUENCE [LARGE SCALE GENOMIC DNA]</scope>
    <source>
        <strain evidence="1">Methanoculleus sp MAB1</strain>
    </source>
</reference>
<organism evidence="1 2">
    <name type="scientific">Methanoculleus bourgensis</name>
    <dbReference type="NCBI Taxonomy" id="83986"/>
    <lineage>
        <taxon>Archaea</taxon>
        <taxon>Methanobacteriati</taxon>
        <taxon>Methanobacteriota</taxon>
        <taxon>Stenosarchaea group</taxon>
        <taxon>Methanomicrobia</taxon>
        <taxon>Methanomicrobiales</taxon>
        <taxon>Methanomicrobiaceae</taxon>
        <taxon>Methanoculleus</taxon>
    </lineage>
</organism>
<dbReference type="OrthoDB" id="146148at2157"/>
<protein>
    <recommendedName>
        <fullName evidence="3">Restriction endonuclease</fullName>
    </recommendedName>
</protein>
<accession>A0A110BKA9</accession>
<dbReference type="RefSeq" id="WP_048104908.1">
    <property type="nucleotide sequence ID" value="NZ_LT158599.1"/>
</dbReference>
<dbReference type="GO" id="GO:0009307">
    <property type="term" value="P:DNA restriction-modification system"/>
    <property type="evidence" value="ECO:0007669"/>
    <property type="project" value="InterPro"/>
</dbReference>
<dbReference type="GO" id="GO:0003677">
    <property type="term" value="F:DNA binding"/>
    <property type="evidence" value="ECO:0007669"/>
    <property type="project" value="InterPro"/>
</dbReference>
<gene>
    <name evidence="1" type="ORF">MMAB1_3230</name>
</gene>
<dbReference type="GeneID" id="27138684"/>
<dbReference type="SUPFAM" id="SSF52980">
    <property type="entry name" value="Restriction endonuclease-like"/>
    <property type="match status" value="1"/>
</dbReference>
<evidence type="ECO:0008006" key="3">
    <source>
        <dbReference type="Google" id="ProtNLM"/>
    </source>
</evidence>
<dbReference type="EMBL" id="LT158599">
    <property type="protein sequence ID" value="CVK34443.1"/>
    <property type="molecule type" value="Genomic_DNA"/>
</dbReference>
<name>A0A110BKA9_9EURY</name>
<dbReference type="GeneID" id="24787140"/>